<feature type="compositionally biased region" description="Low complexity" evidence="1">
    <location>
        <begin position="182"/>
        <end position="191"/>
    </location>
</feature>
<dbReference type="Proteomes" id="UP001515500">
    <property type="component" value="Chromosome 17"/>
</dbReference>
<feature type="region of interest" description="Disordered" evidence="1">
    <location>
        <begin position="125"/>
        <end position="200"/>
    </location>
</feature>
<gene>
    <name evidence="3" type="primary">LOC120280457</name>
</gene>
<evidence type="ECO:0000313" key="2">
    <source>
        <dbReference type="Proteomes" id="UP001515500"/>
    </source>
</evidence>
<reference evidence="3" key="1">
    <citation type="submission" date="2025-08" db="UniProtKB">
        <authorList>
            <consortium name="RefSeq"/>
        </authorList>
    </citation>
    <scope>IDENTIFICATION</scope>
</reference>
<sequence length="244" mass="25606">MKRKGRPGGGGGRAEDGLVRASGKKGGDGARWKGTSRGQAGSIDPAGDRGGGRPPCPPCPPCRSAPDSRASFTFVKIIGVRPRTVANKDLTVAFENPDLPLSEDEFRTADIYVEFWLPAAVRLSHSRPPSVSHTPGRRLSPRSRAASGFPRSRACLSPRSRPPALPASRPRLSPRSRPPALPAAGPRLSPRSRPQSVSLVPGPVPCHRFLPPGPVPAAISRPLPAPIPAAISRPRPGCGFLPGS</sequence>
<evidence type="ECO:0000256" key="1">
    <source>
        <dbReference type="SAM" id="MobiDB-lite"/>
    </source>
</evidence>
<feature type="region of interest" description="Disordered" evidence="1">
    <location>
        <begin position="1"/>
        <end position="65"/>
    </location>
</feature>
<dbReference type="GeneID" id="120280457"/>
<accession>A0AB40CTM1</accession>
<name>A0AB40CTM1_DIOCR</name>
<feature type="compositionally biased region" description="Low complexity" evidence="1">
    <location>
        <begin position="166"/>
        <end position="175"/>
    </location>
</feature>
<evidence type="ECO:0000313" key="3">
    <source>
        <dbReference type="RefSeq" id="XP_039143245.1"/>
    </source>
</evidence>
<dbReference type="RefSeq" id="XP_039143245.1">
    <property type="nucleotide sequence ID" value="XM_039287311.1"/>
</dbReference>
<keyword evidence="2" id="KW-1185">Reference proteome</keyword>
<feature type="compositionally biased region" description="Pro residues" evidence="1">
    <location>
        <begin position="54"/>
        <end position="63"/>
    </location>
</feature>
<protein>
    <submittedName>
        <fullName evidence="3">Translation initiation factor IF-2-like</fullName>
    </submittedName>
</protein>
<proteinExistence type="predicted"/>
<dbReference type="AlphaFoldDB" id="A0AB40CTM1"/>
<organism evidence="2 3">
    <name type="scientific">Dioscorea cayennensis subsp. rotundata</name>
    <name type="common">White Guinea yam</name>
    <name type="synonym">Dioscorea rotundata</name>
    <dbReference type="NCBI Taxonomy" id="55577"/>
    <lineage>
        <taxon>Eukaryota</taxon>
        <taxon>Viridiplantae</taxon>
        <taxon>Streptophyta</taxon>
        <taxon>Embryophyta</taxon>
        <taxon>Tracheophyta</taxon>
        <taxon>Spermatophyta</taxon>
        <taxon>Magnoliopsida</taxon>
        <taxon>Liliopsida</taxon>
        <taxon>Dioscoreales</taxon>
        <taxon>Dioscoreaceae</taxon>
        <taxon>Dioscorea</taxon>
    </lineage>
</organism>